<feature type="transmembrane region" description="Helical" evidence="7">
    <location>
        <begin position="427"/>
        <end position="446"/>
    </location>
</feature>
<dbReference type="PROSITE" id="PS50850">
    <property type="entry name" value="MFS"/>
    <property type="match status" value="1"/>
</dbReference>
<evidence type="ECO:0000256" key="5">
    <source>
        <dbReference type="ARBA" id="ARBA00022989"/>
    </source>
</evidence>
<dbReference type="SUPFAM" id="SSF103473">
    <property type="entry name" value="MFS general substrate transporter"/>
    <property type="match status" value="1"/>
</dbReference>
<comment type="subcellular location">
    <subcellularLocation>
        <location evidence="1">Cell membrane</location>
        <topology evidence="1">Multi-pass membrane protein</topology>
    </subcellularLocation>
</comment>
<feature type="transmembrane region" description="Helical" evidence="7">
    <location>
        <begin position="400"/>
        <end position="421"/>
    </location>
</feature>
<evidence type="ECO:0000256" key="3">
    <source>
        <dbReference type="ARBA" id="ARBA00022475"/>
    </source>
</evidence>
<evidence type="ECO:0000259" key="8">
    <source>
        <dbReference type="PROSITE" id="PS50850"/>
    </source>
</evidence>
<sequence length="454" mass="49393">MTYRQKIALVFLLGFFLDCINIFMSAIALPSIAREFHTDTAAVAWVANAYILGMTLIIPISTWLASQYGSRLVLSVSMALFSLSVILCGGASSLHELIAWRFLQGMGGGLMIPIGQSLTFSLFQHDQRAKVSTLVMMVALIAPAISPMVGGLIVEHCSWRWVFFSSAPCSILVCLLAWCWVRDDRRAAVERPDLRGLLIVSAALTILLAGMSTYANSQHGLLGGVVGTSAVLAGLGLILLYINHGKNHKDPIIHLSLLKNNKLTLSIIIYYAIPGVFTGVNLLNIFFLQEVLGFSADQAGMFMILYGVGAFVAIVACGRNYNRVGPHKLFIISLLLHSTGIATLLWVHPGSPLTVIMLAYTLMGLGGGLGANCAQTTALMDFDEHQMSKGSVIWNINRQVSFCLGAAFFTMLFKLISVMAHLPKADAYHLTYLIAVLIGMLPLLYINKRQKVLL</sequence>
<dbReference type="PANTHER" id="PTHR42718:SF46">
    <property type="entry name" value="BLR6921 PROTEIN"/>
    <property type="match status" value="1"/>
</dbReference>
<protein>
    <submittedName>
        <fullName evidence="9">EmrB/QacA subfamily drug resistance transporter</fullName>
    </submittedName>
</protein>
<dbReference type="Proteomes" id="UP000275394">
    <property type="component" value="Unassembled WGS sequence"/>
</dbReference>
<feature type="transmembrane region" description="Helical" evidence="7">
    <location>
        <begin position="72"/>
        <end position="92"/>
    </location>
</feature>
<feature type="transmembrane region" description="Helical" evidence="7">
    <location>
        <begin position="98"/>
        <end position="122"/>
    </location>
</feature>
<dbReference type="AlphaFoldDB" id="A0A3N2DZW0"/>
<name>A0A3N2DZW0_9GAMM</name>
<feature type="transmembrane region" description="Helical" evidence="7">
    <location>
        <begin position="353"/>
        <end position="379"/>
    </location>
</feature>
<evidence type="ECO:0000256" key="6">
    <source>
        <dbReference type="ARBA" id="ARBA00023136"/>
    </source>
</evidence>
<dbReference type="InterPro" id="IPR011701">
    <property type="entry name" value="MFS"/>
</dbReference>
<evidence type="ECO:0000313" key="9">
    <source>
        <dbReference type="EMBL" id="ROS05401.1"/>
    </source>
</evidence>
<feature type="transmembrane region" description="Helical" evidence="7">
    <location>
        <begin position="263"/>
        <end position="287"/>
    </location>
</feature>
<comment type="caution">
    <text evidence="9">The sequence shown here is derived from an EMBL/GenBank/DDBJ whole genome shotgun (WGS) entry which is preliminary data.</text>
</comment>
<dbReference type="EMBL" id="RKHR01000003">
    <property type="protein sequence ID" value="ROS05401.1"/>
    <property type="molecule type" value="Genomic_DNA"/>
</dbReference>
<feature type="transmembrane region" description="Helical" evidence="7">
    <location>
        <begin position="42"/>
        <end position="65"/>
    </location>
</feature>
<dbReference type="Pfam" id="PF07690">
    <property type="entry name" value="MFS_1"/>
    <property type="match status" value="1"/>
</dbReference>
<evidence type="ECO:0000256" key="2">
    <source>
        <dbReference type="ARBA" id="ARBA00022448"/>
    </source>
</evidence>
<feature type="transmembrane region" description="Helical" evidence="7">
    <location>
        <begin position="193"/>
        <end position="215"/>
    </location>
</feature>
<keyword evidence="2" id="KW-0813">Transport</keyword>
<feature type="transmembrane region" description="Helical" evidence="7">
    <location>
        <begin position="299"/>
        <end position="317"/>
    </location>
</feature>
<dbReference type="Gene3D" id="1.20.1250.20">
    <property type="entry name" value="MFS general substrate transporter like domains"/>
    <property type="match status" value="1"/>
</dbReference>
<proteinExistence type="predicted"/>
<feature type="domain" description="Major facilitator superfamily (MFS) profile" evidence="8">
    <location>
        <begin position="7"/>
        <end position="451"/>
    </location>
</feature>
<keyword evidence="4 7" id="KW-0812">Transmembrane</keyword>
<reference evidence="9 10" key="1">
    <citation type="submission" date="2018-11" db="EMBL/GenBank/DDBJ databases">
        <title>Genomic Encyclopedia of Type Strains, Phase IV (KMG-IV): sequencing the most valuable type-strain genomes for metagenomic binning, comparative biology and taxonomic classification.</title>
        <authorList>
            <person name="Goeker M."/>
        </authorList>
    </citation>
    <scope>NUCLEOTIDE SEQUENCE [LARGE SCALE GENOMIC DNA]</scope>
    <source>
        <strain evidence="9 10">DSM 100316</strain>
    </source>
</reference>
<dbReference type="GO" id="GO:0022857">
    <property type="term" value="F:transmembrane transporter activity"/>
    <property type="evidence" value="ECO:0007669"/>
    <property type="project" value="InterPro"/>
</dbReference>
<gene>
    <name evidence="9" type="ORF">EDC56_0931</name>
</gene>
<keyword evidence="6 7" id="KW-0472">Membrane</keyword>
<dbReference type="InterPro" id="IPR036259">
    <property type="entry name" value="MFS_trans_sf"/>
</dbReference>
<feature type="transmembrane region" description="Helical" evidence="7">
    <location>
        <begin position="134"/>
        <end position="153"/>
    </location>
</feature>
<evidence type="ECO:0000313" key="10">
    <source>
        <dbReference type="Proteomes" id="UP000275394"/>
    </source>
</evidence>
<organism evidence="9 10">
    <name type="scientific">Sinobacterium caligoides</name>
    <dbReference type="NCBI Taxonomy" id="933926"/>
    <lineage>
        <taxon>Bacteria</taxon>
        <taxon>Pseudomonadati</taxon>
        <taxon>Pseudomonadota</taxon>
        <taxon>Gammaproteobacteria</taxon>
        <taxon>Cellvibrionales</taxon>
        <taxon>Spongiibacteraceae</taxon>
        <taxon>Sinobacterium</taxon>
    </lineage>
</organism>
<keyword evidence="3" id="KW-1003">Cell membrane</keyword>
<keyword evidence="5 7" id="KW-1133">Transmembrane helix</keyword>
<dbReference type="GO" id="GO:0005886">
    <property type="term" value="C:plasma membrane"/>
    <property type="evidence" value="ECO:0007669"/>
    <property type="project" value="UniProtKB-SubCell"/>
</dbReference>
<evidence type="ECO:0000256" key="4">
    <source>
        <dbReference type="ARBA" id="ARBA00022692"/>
    </source>
</evidence>
<dbReference type="RefSeq" id="WP_123711310.1">
    <property type="nucleotide sequence ID" value="NZ_RKHR01000003.1"/>
</dbReference>
<dbReference type="Gene3D" id="1.20.1720.10">
    <property type="entry name" value="Multidrug resistance protein D"/>
    <property type="match status" value="1"/>
</dbReference>
<keyword evidence="10" id="KW-1185">Reference proteome</keyword>
<evidence type="ECO:0000256" key="7">
    <source>
        <dbReference type="SAM" id="Phobius"/>
    </source>
</evidence>
<feature type="transmembrane region" description="Helical" evidence="7">
    <location>
        <begin position="7"/>
        <end position="30"/>
    </location>
</feature>
<feature type="transmembrane region" description="Helical" evidence="7">
    <location>
        <begin position="159"/>
        <end position="181"/>
    </location>
</feature>
<feature type="transmembrane region" description="Helical" evidence="7">
    <location>
        <begin position="221"/>
        <end position="242"/>
    </location>
</feature>
<dbReference type="OrthoDB" id="9812221at2"/>
<dbReference type="InterPro" id="IPR020846">
    <property type="entry name" value="MFS_dom"/>
</dbReference>
<accession>A0A3N2DZW0</accession>
<evidence type="ECO:0000256" key="1">
    <source>
        <dbReference type="ARBA" id="ARBA00004651"/>
    </source>
</evidence>
<feature type="transmembrane region" description="Helical" evidence="7">
    <location>
        <begin position="329"/>
        <end position="347"/>
    </location>
</feature>
<dbReference type="PANTHER" id="PTHR42718">
    <property type="entry name" value="MAJOR FACILITATOR SUPERFAMILY MULTIDRUG TRANSPORTER MFSC"/>
    <property type="match status" value="1"/>
</dbReference>